<evidence type="ECO:0000259" key="1">
    <source>
        <dbReference type="Pfam" id="PF13614"/>
    </source>
</evidence>
<dbReference type="InterPro" id="IPR050678">
    <property type="entry name" value="DNA_Partitioning_ATPase"/>
</dbReference>
<dbReference type="FunFam" id="3.40.50.300:FF:000285">
    <property type="entry name" value="Sporulation initiation inhibitor Soj"/>
    <property type="match status" value="1"/>
</dbReference>
<dbReference type="PIRSF" id="PIRSF009320">
    <property type="entry name" value="Nuc_binding_HP_1000"/>
    <property type="match status" value="1"/>
</dbReference>
<accession>A0A660S7P7</accession>
<reference evidence="2 3" key="1">
    <citation type="submission" date="2018-06" db="EMBL/GenBank/DDBJ databases">
        <title>Extensive metabolic versatility and redundancy in microbially diverse, dynamic hydrothermal sediments.</title>
        <authorList>
            <person name="Dombrowski N."/>
            <person name="Teske A."/>
            <person name="Baker B.J."/>
        </authorList>
    </citation>
    <scope>NUCLEOTIDE SEQUENCE [LARGE SCALE GENOMIC DNA]</scope>
    <source>
        <strain evidence="2">B35_G9</strain>
    </source>
</reference>
<evidence type="ECO:0000313" key="3">
    <source>
        <dbReference type="Proteomes" id="UP000282321"/>
    </source>
</evidence>
<dbReference type="Proteomes" id="UP000282321">
    <property type="component" value="Unassembled WGS sequence"/>
</dbReference>
<organism evidence="2 3">
    <name type="scientific">candidate division TA06 bacterium</name>
    <dbReference type="NCBI Taxonomy" id="2250710"/>
    <lineage>
        <taxon>Bacteria</taxon>
        <taxon>Bacteria division TA06</taxon>
    </lineage>
</organism>
<proteinExistence type="predicted"/>
<dbReference type="PANTHER" id="PTHR13696">
    <property type="entry name" value="P-LOOP CONTAINING NUCLEOSIDE TRIPHOSPHATE HYDROLASE"/>
    <property type="match status" value="1"/>
</dbReference>
<gene>
    <name evidence="2" type="ORF">DRP44_06700</name>
</gene>
<sequence length="256" mass="28216">MTKIISIANQKGGVGKTTTAVNLAACLAVAEKRVLLIDIDPQANATSGVGIEPGSLNKTVYDVFIGRANLNDVITETEIEFLKVVPSNISLVASEVELVNIEERELILRKEIAKVVARFDYIIIDPPPSLGILTVNGLSASKSLIIPIQSEFYALDGLSKLLNTVKLVQERLNPELFIDGVLLTMYDSRLNLSHQVEDEVRSYFKDKLFKTVIPRNVRLAEAPSFGKPIILYDSTSLGAMSYMKLAKEIMDRHEQA</sequence>
<dbReference type="EMBL" id="QNBC01000100">
    <property type="protein sequence ID" value="RKX65265.1"/>
    <property type="molecule type" value="Genomic_DNA"/>
</dbReference>
<comment type="caution">
    <text evidence="2">The sequence shown here is derived from an EMBL/GenBank/DDBJ whole genome shotgun (WGS) entry which is preliminary data.</text>
</comment>
<protein>
    <recommendedName>
        <fullName evidence="1">AAA domain-containing protein</fullName>
    </recommendedName>
</protein>
<dbReference type="InterPro" id="IPR025669">
    <property type="entry name" value="AAA_dom"/>
</dbReference>
<dbReference type="InterPro" id="IPR027417">
    <property type="entry name" value="P-loop_NTPase"/>
</dbReference>
<dbReference type="AlphaFoldDB" id="A0A660S7P7"/>
<name>A0A660S7P7_UNCT6</name>
<dbReference type="PANTHER" id="PTHR13696:SF52">
    <property type="entry name" value="PARA FAMILY PROTEIN CT_582"/>
    <property type="match status" value="1"/>
</dbReference>
<dbReference type="CDD" id="cd02042">
    <property type="entry name" value="ParAB_family"/>
    <property type="match status" value="1"/>
</dbReference>
<evidence type="ECO:0000313" key="2">
    <source>
        <dbReference type="EMBL" id="RKX65265.1"/>
    </source>
</evidence>
<dbReference type="Gene3D" id="3.40.50.300">
    <property type="entry name" value="P-loop containing nucleotide triphosphate hydrolases"/>
    <property type="match status" value="1"/>
</dbReference>
<dbReference type="SUPFAM" id="SSF52540">
    <property type="entry name" value="P-loop containing nucleoside triphosphate hydrolases"/>
    <property type="match status" value="1"/>
</dbReference>
<feature type="domain" description="AAA" evidence="1">
    <location>
        <begin position="2"/>
        <end position="177"/>
    </location>
</feature>
<dbReference type="Pfam" id="PF13614">
    <property type="entry name" value="AAA_31"/>
    <property type="match status" value="1"/>
</dbReference>